<reference evidence="9" key="1">
    <citation type="submission" date="2022-11" db="UniProtKB">
        <authorList>
            <consortium name="WormBaseParasite"/>
        </authorList>
    </citation>
    <scope>IDENTIFICATION</scope>
</reference>
<organism evidence="8 9">
    <name type="scientific">Acrobeloides nanus</name>
    <dbReference type="NCBI Taxonomy" id="290746"/>
    <lineage>
        <taxon>Eukaryota</taxon>
        <taxon>Metazoa</taxon>
        <taxon>Ecdysozoa</taxon>
        <taxon>Nematoda</taxon>
        <taxon>Chromadorea</taxon>
        <taxon>Rhabditida</taxon>
        <taxon>Tylenchina</taxon>
        <taxon>Cephalobomorpha</taxon>
        <taxon>Cephaloboidea</taxon>
        <taxon>Cephalobidae</taxon>
        <taxon>Acrobeloides</taxon>
    </lineage>
</organism>
<evidence type="ECO:0000313" key="8">
    <source>
        <dbReference type="Proteomes" id="UP000887540"/>
    </source>
</evidence>
<feature type="transmembrane region" description="Helical" evidence="7">
    <location>
        <begin position="579"/>
        <end position="598"/>
    </location>
</feature>
<comment type="subcellular location">
    <subcellularLocation>
        <location evidence="1">Membrane</location>
        <topology evidence="1">Multi-pass membrane protein</topology>
    </subcellularLocation>
</comment>
<dbReference type="PANTHER" id="PTHR10766:SF176">
    <property type="entry name" value="TRANSMEMBRANE 9 SUPERFAMILY MEMBER"/>
    <property type="match status" value="1"/>
</dbReference>
<evidence type="ECO:0000313" key="9">
    <source>
        <dbReference type="WBParaSite" id="ACRNAN_Path_1492.g5822.t1"/>
    </source>
</evidence>
<accession>A0A914C177</accession>
<dbReference type="WBParaSite" id="ACRNAN_Path_1492.g5822.t1">
    <property type="protein sequence ID" value="ACRNAN_Path_1492.g5822.t1"/>
    <property type="gene ID" value="ACRNAN_Path_1492.g5822"/>
</dbReference>
<comment type="similarity">
    <text evidence="2 7">Belongs to the nonaspanin (TM9SF) (TC 9.A.2) family.</text>
</comment>
<feature type="transmembrane region" description="Helical" evidence="7">
    <location>
        <begin position="383"/>
        <end position="408"/>
    </location>
</feature>
<dbReference type="InterPro" id="IPR004240">
    <property type="entry name" value="EMP70"/>
</dbReference>
<evidence type="ECO:0000256" key="1">
    <source>
        <dbReference type="ARBA" id="ARBA00004141"/>
    </source>
</evidence>
<keyword evidence="4 7" id="KW-0732">Signal</keyword>
<keyword evidence="6 7" id="KW-0472">Membrane</keyword>
<dbReference type="PANTHER" id="PTHR10766">
    <property type="entry name" value="TRANSMEMBRANE 9 SUPERFAMILY PROTEIN"/>
    <property type="match status" value="1"/>
</dbReference>
<keyword evidence="3 7" id="KW-0812">Transmembrane</keyword>
<keyword evidence="8" id="KW-1185">Reference proteome</keyword>
<sequence length="649" mass="74454">MNRHSLFILFISFSIAVCFYLPGLSPVNFCEVEKPSCPNNVTLYVNKLDSDQSVIPYEYHSFDFCVGSEEESPVENLGQVLFGERIRPSPYNIHFKKSEQCKLLCEREYKDEPESQKKLKLLQKGMKLNYQHHWIVDNMPVAFCFINQQNMNVCTTGFPMGCYVTPDGRPKDACVLDSRYREKDNYYLFNHVDIKIEYRDLSDEKNILDQEVDGRIIHIKIQPRSIKHDSKDKLNCDSGAPPLAIKSDAKDVKIVYSYSIIWEKTDVKWSTRWDFILDSMPHTNIQWFSIMNSLVIVLFLTGMVGMILLRTLHRDIARYNQLDNEEDAQEEFGWKLVHGDVFRPPRKAMLLSVFAGTGTQILLMVSVTLAFACLGFLSPANRGSLMTFALVFYVLFGIAAGYVSARLYKTMEGLAWKSNILLTSFLVPGILFAVFFISNLMLWGKGSSAAVPFGTLVALLSLWLLISVPLTFVGAFFGFKAERFIPPVRTNQIPRQVPDQTMYTKPLPGMLMGGILPFGCIFIQLFFILNSIWAHQVFYMFGFLMLVFVILIITCSEATILLAYFHLCAEDYHWWWRSFLTSGFTAVYLFIYCIHYFTSKLTISGTISTILYFSYTGIFVFLFFLMTGTVGFFASYFFVQKIYGSIKVD</sequence>
<evidence type="ECO:0000256" key="4">
    <source>
        <dbReference type="ARBA" id="ARBA00022729"/>
    </source>
</evidence>
<dbReference type="Proteomes" id="UP000887540">
    <property type="component" value="Unplaced"/>
</dbReference>
<feature type="signal peptide" evidence="7">
    <location>
        <begin position="1"/>
        <end position="18"/>
    </location>
</feature>
<feature type="transmembrane region" description="Helical" evidence="7">
    <location>
        <begin position="456"/>
        <end position="479"/>
    </location>
</feature>
<dbReference type="GO" id="GO:0016020">
    <property type="term" value="C:membrane"/>
    <property type="evidence" value="ECO:0007669"/>
    <property type="project" value="UniProtKB-SubCell"/>
</dbReference>
<evidence type="ECO:0000256" key="2">
    <source>
        <dbReference type="ARBA" id="ARBA00005227"/>
    </source>
</evidence>
<feature type="transmembrane region" description="Helical" evidence="7">
    <location>
        <begin position="539"/>
        <end position="567"/>
    </location>
</feature>
<keyword evidence="5 7" id="KW-1133">Transmembrane helix</keyword>
<proteinExistence type="inferred from homology"/>
<feature type="transmembrane region" description="Helical" evidence="7">
    <location>
        <begin position="420"/>
        <end position="444"/>
    </location>
</feature>
<evidence type="ECO:0000256" key="5">
    <source>
        <dbReference type="ARBA" id="ARBA00022989"/>
    </source>
</evidence>
<protein>
    <recommendedName>
        <fullName evidence="7">Transmembrane 9 superfamily member</fullName>
    </recommendedName>
</protein>
<evidence type="ECO:0000256" key="6">
    <source>
        <dbReference type="ARBA" id="ARBA00023136"/>
    </source>
</evidence>
<feature type="transmembrane region" description="Helical" evidence="7">
    <location>
        <begin position="287"/>
        <end position="309"/>
    </location>
</feature>
<evidence type="ECO:0000256" key="3">
    <source>
        <dbReference type="ARBA" id="ARBA00022692"/>
    </source>
</evidence>
<dbReference type="Pfam" id="PF02990">
    <property type="entry name" value="EMP70"/>
    <property type="match status" value="1"/>
</dbReference>
<feature type="transmembrane region" description="Helical" evidence="7">
    <location>
        <begin position="350"/>
        <end position="377"/>
    </location>
</feature>
<feature type="chain" id="PRO_5038160659" description="Transmembrane 9 superfamily member" evidence="7">
    <location>
        <begin position="19"/>
        <end position="649"/>
    </location>
</feature>
<feature type="transmembrane region" description="Helical" evidence="7">
    <location>
        <begin position="610"/>
        <end position="639"/>
    </location>
</feature>
<evidence type="ECO:0000256" key="7">
    <source>
        <dbReference type="RuleBase" id="RU363079"/>
    </source>
</evidence>
<name>A0A914C177_9BILA</name>
<dbReference type="GO" id="GO:0072657">
    <property type="term" value="P:protein localization to membrane"/>
    <property type="evidence" value="ECO:0007669"/>
    <property type="project" value="TreeGrafter"/>
</dbReference>
<dbReference type="AlphaFoldDB" id="A0A914C177"/>
<feature type="transmembrane region" description="Helical" evidence="7">
    <location>
        <begin position="510"/>
        <end position="533"/>
    </location>
</feature>